<reference evidence="3" key="1">
    <citation type="journal article" date="2019" name="Int. J. Syst. Evol. Microbiol.">
        <title>The Global Catalogue of Microorganisms (GCM) 10K type strain sequencing project: providing services to taxonomists for standard genome sequencing and annotation.</title>
        <authorList>
            <consortium name="The Broad Institute Genomics Platform"/>
            <consortium name="The Broad Institute Genome Sequencing Center for Infectious Disease"/>
            <person name="Wu L."/>
            <person name="Ma J."/>
        </authorList>
    </citation>
    <scope>NUCLEOTIDE SEQUENCE [LARGE SCALE GENOMIC DNA]</scope>
    <source>
        <strain evidence="3">CCM 8689</strain>
    </source>
</reference>
<feature type="transmembrane region" description="Helical" evidence="1">
    <location>
        <begin position="7"/>
        <end position="25"/>
    </location>
</feature>
<feature type="transmembrane region" description="Helical" evidence="1">
    <location>
        <begin position="80"/>
        <end position="103"/>
    </location>
</feature>
<dbReference type="EMBL" id="JBHSBY010000087">
    <property type="protein sequence ID" value="MFC4196937.1"/>
    <property type="molecule type" value="Genomic_DNA"/>
</dbReference>
<dbReference type="RefSeq" id="WP_378960278.1">
    <property type="nucleotide sequence ID" value="NZ_JBHRXC010000016.1"/>
</dbReference>
<keyword evidence="1" id="KW-0472">Membrane</keyword>
<feature type="transmembrane region" description="Helical" evidence="1">
    <location>
        <begin position="150"/>
        <end position="172"/>
    </location>
</feature>
<dbReference type="InterPro" id="IPR002798">
    <property type="entry name" value="SpoIIM-like"/>
</dbReference>
<evidence type="ECO:0000256" key="1">
    <source>
        <dbReference type="SAM" id="Phobius"/>
    </source>
</evidence>
<keyword evidence="1" id="KW-0812">Transmembrane</keyword>
<keyword evidence="1" id="KW-1133">Transmembrane helix</keyword>
<evidence type="ECO:0000313" key="2">
    <source>
        <dbReference type="EMBL" id="MFC4196937.1"/>
    </source>
</evidence>
<accession>A0ABV8NL39</accession>
<organism evidence="2 3">
    <name type="scientific">Pedobacter jamesrossensis</name>
    <dbReference type="NCBI Taxonomy" id="1908238"/>
    <lineage>
        <taxon>Bacteria</taxon>
        <taxon>Pseudomonadati</taxon>
        <taxon>Bacteroidota</taxon>
        <taxon>Sphingobacteriia</taxon>
        <taxon>Sphingobacteriales</taxon>
        <taxon>Sphingobacteriaceae</taxon>
        <taxon>Pedobacter</taxon>
    </lineage>
</organism>
<proteinExistence type="predicted"/>
<evidence type="ECO:0000313" key="3">
    <source>
        <dbReference type="Proteomes" id="UP001595792"/>
    </source>
</evidence>
<feature type="transmembrane region" description="Helical" evidence="1">
    <location>
        <begin position="109"/>
        <end position="130"/>
    </location>
</feature>
<name>A0ABV8NL39_9SPHI</name>
<dbReference type="Proteomes" id="UP001595792">
    <property type="component" value="Unassembled WGS sequence"/>
</dbReference>
<feature type="transmembrane region" description="Helical" evidence="1">
    <location>
        <begin position="45"/>
        <end position="68"/>
    </location>
</feature>
<gene>
    <name evidence="2" type="ORF">ACFOUY_09530</name>
</gene>
<sequence>MKISRNVIVVTVALITLITSFLFAYNRGICHESSSYIINVDPSSFIKILIQNLGFFLLILLGALFYNISNFFLLLFNGNLWGLAAKFATCSLGFYNAIILVSPHIFIEILWIGLSVTLSFKLSTILYQLFNDKIDAHSFITEIKKMKYQFLFAFLLVIVGVVIEVFLSPLIYNSVSL</sequence>
<comment type="caution">
    <text evidence="2">The sequence shown here is derived from an EMBL/GenBank/DDBJ whole genome shotgun (WGS) entry which is preliminary data.</text>
</comment>
<protein>
    <submittedName>
        <fullName evidence="2">Stage II sporulation protein M</fullName>
    </submittedName>
</protein>
<dbReference type="Pfam" id="PF01944">
    <property type="entry name" value="SpoIIM"/>
    <property type="match status" value="1"/>
</dbReference>
<keyword evidence="3" id="KW-1185">Reference proteome</keyword>